<name>A0A6C0D1P1_9ZZZZ</name>
<evidence type="ECO:0000313" key="1">
    <source>
        <dbReference type="EMBL" id="QHT10447.1"/>
    </source>
</evidence>
<organism evidence="1">
    <name type="scientific">viral metagenome</name>
    <dbReference type="NCBI Taxonomy" id="1070528"/>
    <lineage>
        <taxon>unclassified sequences</taxon>
        <taxon>metagenomes</taxon>
        <taxon>organismal metagenomes</taxon>
    </lineage>
</organism>
<dbReference type="AlphaFoldDB" id="A0A6C0D1P1"/>
<proteinExistence type="predicted"/>
<protein>
    <submittedName>
        <fullName evidence="1">Uncharacterized protein</fullName>
    </submittedName>
</protein>
<accession>A0A6C0D1P1</accession>
<reference evidence="1" key="1">
    <citation type="journal article" date="2020" name="Nature">
        <title>Giant virus diversity and host interactions through global metagenomics.</title>
        <authorList>
            <person name="Schulz F."/>
            <person name="Roux S."/>
            <person name="Paez-Espino D."/>
            <person name="Jungbluth S."/>
            <person name="Walsh D.A."/>
            <person name="Denef V.J."/>
            <person name="McMahon K.D."/>
            <person name="Konstantinidis K.T."/>
            <person name="Eloe-Fadrosh E.A."/>
            <person name="Kyrpides N.C."/>
            <person name="Woyke T."/>
        </authorList>
    </citation>
    <scope>NUCLEOTIDE SEQUENCE</scope>
    <source>
        <strain evidence="1">GVMAG-M-3300023174-107</strain>
    </source>
</reference>
<dbReference type="EMBL" id="MN739520">
    <property type="protein sequence ID" value="QHT10447.1"/>
    <property type="molecule type" value="Genomic_DNA"/>
</dbReference>
<sequence>MKFLLVLISASSVFSLSKKLCINCKHFIKPEGHMNGKCSLFPILNDIEEDDNRYMDAESIRKIRYMCGNKGRYYEKIIPVEVPPFLSLVDPAFFDQISEFDFEQYIQFL</sequence>